<dbReference type="KEGG" id="dmr:Deima_0371"/>
<proteinExistence type="predicted"/>
<dbReference type="Pfam" id="PF00296">
    <property type="entry name" value="Bac_luciferase"/>
    <property type="match status" value="1"/>
</dbReference>
<protein>
    <submittedName>
        <fullName evidence="6">Alkanesulfonate monooxygenase</fullName>
        <ecNumber evidence="6">1.14.14.5</ecNumber>
    </submittedName>
</protein>
<dbReference type="SUPFAM" id="SSF51679">
    <property type="entry name" value="Bacterial luciferase-like"/>
    <property type="match status" value="1"/>
</dbReference>
<dbReference type="STRING" id="709986.Deima_0371"/>
<dbReference type="EMBL" id="CP002454">
    <property type="protein sequence ID" value="ADV66032.1"/>
    <property type="molecule type" value="Genomic_DNA"/>
</dbReference>
<evidence type="ECO:0000256" key="3">
    <source>
        <dbReference type="ARBA" id="ARBA00023002"/>
    </source>
</evidence>
<dbReference type="OrthoDB" id="9814695at2"/>
<gene>
    <name evidence="6" type="ordered locus">Deima_0371</name>
</gene>
<keyword evidence="1" id="KW-0285">Flavoprotein</keyword>
<organism evidence="6 7">
    <name type="scientific">Deinococcus maricopensis (strain DSM 21211 / LMG 22137 / NRRL B-23946 / LB-34)</name>
    <dbReference type="NCBI Taxonomy" id="709986"/>
    <lineage>
        <taxon>Bacteria</taxon>
        <taxon>Thermotogati</taxon>
        <taxon>Deinococcota</taxon>
        <taxon>Deinococci</taxon>
        <taxon>Deinococcales</taxon>
        <taxon>Deinococcaceae</taxon>
        <taxon>Deinococcus</taxon>
    </lineage>
</organism>
<dbReference type="GO" id="GO:0008726">
    <property type="term" value="F:alkanesulfonate monooxygenase activity"/>
    <property type="evidence" value="ECO:0007669"/>
    <property type="project" value="UniProtKB-EC"/>
</dbReference>
<dbReference type="InterPro" id="IPR050172">
    <property type="entry name" value="SsuD_RutA_monooxygenase"/>
</dbReference>
<keyword evidence="2" id="KW-0288">FMN</keyword>
<evidence type="ECO:0000313" key="6">
    <source>
        <dbReference type="EMBL" id="ADV66032.1"/>
    </source>
</evidence>
<dbReference type="InterPro" id="IPR011251">
    <property type="entry name" value="Luciferase-like_dom"/>
</dbReference>
<reference evidence="7" key="2">
    <citation type="submission" date="2011-01" db="EMBL/GenBank/DDBJ databases">
        <title>The complete genome of Deinococcus maricopensis DSM 21211.</title>
        <authorList>
            <consortium name="US DOE Joint Genome Institute (JGI-PGF)"/>
            <person name="Lucas S."/>
            <person name="Copeland A."/>
            <person name="Lapidus A."/>
            <person name="Goodwin L."/>
            <person name="Pitluck S."/>
            <person name="Kyrpides N."/>
            <person name="Mavromatis K."/>
            <person name="Pagani I."/>
            <person name="Ivanova N."/>
            <person name="Ovchinnikova G."/>
            <person name="Zeytun A."/>
            <person name="Detter J.C."/>
            <person name="Han C."/>
            <person name="Land M."/>
            <person name="Hauser L."/>
            <person name="Markowitz V."/>
            <person name="Cheng J.-F."/>
            <person name="Hugenholtz P."/>
            <person name="Woyke T."/>
            <person name="Wu D."/>
            <person name="Pukall R."/>
            <person name="Gehrich-Schroeter G."/>
            <person name="Brambilla E."/>
            <person name="Klenk H.-P."/>
            <person name="Eisen J.A."/>
        </authorList>
    </citation>
    <scope>NUCLEOTIDE SEQUENCE [LARGE SCALE GENOMIC DNA]</scope>
    <source>
        <strain evidence="7">DSM 21211 / LMG 22137 / NRRL B-23946 / LB-34</strain>
    </source>
</reference>
<dbReference type="HOGENOM" id="CLU_027853_1_2_0"/>
<keyword evidence="7" id="KW-1185">Reference proteome</keyword>
<accession>E8U387</accession>
<evidence type="ECO:0000256" key="2">
    <source>
        <dbReference type="ARBA" id="ARBA00022643"/>
    </source>
</evidence>
<dbReference type="PANTHER" id="PTHR42847">
    <property type="entry name" value="ALKANESULFONATE MONOOXYGENASE"/>
    <property type="match status" value="1"/>
</dbReference>
<evidence type="ECO:0000256" key="4">
    <source>
        <dbReference type="ARBA" id="ARBA00023033"/>
    </source>
</evidence>
<keyword evidence="3 6" id="KW-0560">Oxidoreductase</keyword>
<keyword evidence="4 6" id="KW-0503">Monooxygenase</keyword>
<reference evidence="6 7" key="1">
    <citation type="journal article" date="2011" name="Stand. Genomic Sci.">
        <title>Complete genome sequence of Deinococcus maricopensis type strain (LB-34).</title>
        <authorList>
            <person name="Pukall R."/>
            <person name="Zeytun A."/>
            <person name="Lucas S."/>
            <person name="Lapidus A."/>
            <person name="Hammon N."/>
            <person name="Deshpande S."/>
            <person name="Nolan M."/>
            <person name="Cheng J.F."/>
            <person name="Pitluck S."/>
            <person name="Liolios K."/>
            <person name="Pagani I."/>
            <person name="Mikhailova N."/>
            <person name="Ivanova N."/>
            <person name="Mavromatis K."/>
            <person name="Pati A."/>
            <person name="Tapia R."/>
            <person name="Han C."/>
            <person name="Goodwin L."/>
            <person name="Chen A."/>
            <person name="Palaniappan K."/>
            <person name="Land M."/>
            <person name="Hauser L."/>
            <person name="Chang Y.J."/>
            <person name="Jeffries C.D."/>
            <person name="Brambilla E.M."/>
            <person name="Rohde M."/>
            <person name="Goker M."/>
            <person name="Detter J.C."/>
            <person name="Woyke T."/>
            <person name="Bristow J."/>
            <person name="Eisen J.A."/>
            <person name="Markowitz V."/>
            <person name="Hugenholtz P."/>
            <person name="Kyrpides N.C."/>
            <person name="Klenk H.P."/>
        </authorList>
    </citation>
    <scope>NUCLEOTIDE SEQUENCE [LARGE SCALE GENOMIC DNA]</scope>
    <source>
        <strain evidence="7">DSM 21211 / LMG 22137 / NRRL B-23946 / LB-34</strain>
    </source>
</reference>
<dbReference type="PANTHER" id="PTHR42847:SF4">
    <property type="entry name" value="ALKANESULFONATE MONOOXYGENASE-RELATED"/>
    <property type="match status" value="1"/>
</dbReference>
<evidence type="ECO:0000256" key="1">
    <source>
        <dbReference type="ARBA" id="ARBA00022630"/>
    </source>
</evidence>
<feature type="domain" description="Luciferase-like" evidence="5">
    <location>
        <begin position="1"/>
        <end position="314"/>
    </location>
</feature>
<dbReference type="InterPro" id="IPR036661">
    <property type="entry name" value="Luciferase-like_sf"/>
</dbReference>
<dbReference type="Proteomes" id="UP000008635">
    <property type="component" value="Chromosome"/>
</dbReference>
<name>E8U387_DEIML</name>
<dbReference type="Gene3D" id="3.20.20.30">
    <property type="entry name" value="Luciferase-like domain"/>
    <property type="match status" value="1"/>
</dbReference>
<dbReference type="CDD" id="cd01094">
    <property type="entry name" value="Alkanesulfonate_monoxygenase"/>
    <property type="match status" value="1"/>
</dbReference>
<dbReference type="EC" id="1.14.14.5" evidence="6"/>
<dbReference type="RefSeq" id="WP_013555537.1">
    <property type="nucleotide sequence ID" value="NC_014958.1"/>
</dbReference>
<sequence length="347" mass="38605">MRFGYWMPIFGGWLRNVEQEGMSTDWAYVRDVAVQSEQVGFDLSLIAELNLNDIKGPQAPSLDAWTLAPAVAAVTERLELMLAVRPNYHAPALTAKAISTLDVIAPGRISLNVVSSWWADEARQYGMPFDQHDDRYARTEEWLGVVRRLLTEPVVDHAGALYQLYGTHLEPKPARPTTVYMGGESPRAKELISAQSDAYVMHGDAPDVIAAKIADMRARREAAGAPPLQFGMAAYVICRDTEEEAQAERARITDVQQSPQAYASYQDFLRGSQLESQVSLEEYSVSNRGLRPRLIGTPAQIAARIREYEAAGLDLLLLQFSPQREEMARFGRDVIQAHFRAQAAVPS</sequence>
<dbReference type="eggNOG" id="COG2141">
    <property type="taxonomic scope" value="Bacteria"/>
</dbReference>
<dbReference type="AlphaFoldDB" id="E8U387"/>
<dbReference type="GO" id="GO:0046306">
    <property type="term" value="P:alkanesulfonate catabolic process"/>
    <property type="evidence" value="ECO:0007669"/>
    <property type="project" value="TreeGrafter"/>
</dbReference>
<evidence type="ECO:0000313" key="7">
    <source>
        <dbReference type="Proteomes" id="UP000008635"/>
    </source>
</evidence>
<evidence type="ECO:0000259" key="5">
    <source>
        <dbReference type="Pfam" id="PF00296"/>
    </source>
</evidence>